<dbReference type="EMBL" id="KU164872">
    <property type="protein sequence ID" value="ANS57666.1"/>
    <property type="molecule type" value="Genomic_DNA"/>
</dbReference>
<dbReference type="SUPFAM" id="SSF52540">
    <property type="entry name" value="P-loop containing nucleoside triphosphate hydrolases"/>
    <property type="match status" value="1"/>
</dbReference>
<evidence type="ECO:0000256" key="8">
    <source>
        <dbReference type="ARBA" id="ARBA00022801"/>
    </source>
</evidence>
<dbReference type="Gene3D" id="1.10.8.60">
    <property type="match status" value="1"/>
</dbReference>
<dbReference type="Pfam" id="PF17862">
    <property type="entry name" value="AAA_lid_3"/>
    <property type="match status" value="1"/>
</dbReference>
<keyword evidence="12 15" id="KW-0482">Metalloprotease</keyword>
<dbReference type="GO" id="GO:0005524">
    <property type="term" value="F:ATP binding"/>
    <property type="evidence" value="ECO:0007669"/>
    <property type="project" value="UniProtKB-UniRule"/>
</dbReference>
<geneLocation type="chloroplast" evidence="18"/>
<dbReference type="InterPro" id="IPR003960">
    <property type="entry name" value="ATPase_AAA_CS"/>
</dbReference>
<evidence type="ECO:0000256" key="16">
    <source>
        <dbReference type="RuleBase" id="RU003651"/>
    </source>
</evidence>
<keyword evidence="5 15" id="KW-0812">Transmembrane</keyword>
<dbReference type="GO" id="GO:0008270">
    <property type="term" value="F:zinc ion binding"/>
    <property type="evidence" value="ECO:0007669"/>
    <property type="project" value="UniProtKB-UniRule"/>
</dbReference>
<evidence type="ECO:0000313" key="19">
    <source>
        <dbReference type="EMBL" id="ANS57666.1"/>
    </source>
</evidence>
<dbReference type="SUPFAM" id="SSF140990">
    <property type="entry name" value="FtsH protease domain-like"/>
    <property type="match status" value="1"/>
</dbReference>
<proteinExistence type="inferred from homology"/>
<dbReference type="EMBL" id="KU164871">
    <property type="protein sequence ID" value="ANS57522.1"/>
    <property type="molecule type" value="Genomic_DNA"/>
</dbReference>
<dbReference type="GO" id="GO:0051301">
    <property type="term" value="P:cell division"/>
    <property type="evidence" value="ECO:0007669"/>
    <property type="project" value="UniProtKB-KW"/>
</dbReference>
<feature type="transmembrane region" description="Helical" evidence="15">
    <location>
        <begin position="144"/>
        <end position="164"/>
    </location>
</feature>
<feature type="binding site" evidence="15">
    <location>
        <begin position="235"/>
        <end position="242"/>
    </location>
    <ligand>
        <name>ATP</name>
        <dbReference type="ChEBI" id="CHEBI:30616"/>
    </ligand>
</feature>
<dbReference type="Gene3D" id="3.40.50.300">
    <property type="entry name" value="P-loop containing nucleotide triphosphate hydrolases"/>
    <property type="match status" value="1"/>
</dbReference>
<keyword evidence="18" id="KW-0150">Chloroplast</keyword>
<feature type="binding site" evidence="15">
    <location>
        <position position="533"/>
    </location>
    <ligand>
        <name>Zn(2+)</name>
        <dbReference type="ChEBI" id="CHEBI:29105"/>
        <note>catalytic</note>
    </ligand>
</feature>
<feature type="transmembrane region" description="Helical" evidence="15">
    <location>
        <begin position="7"/>
        <end position="25"/>
    </location>
</feature>
<dbReference type="Gene3D" id="1.20.58.760">
    <property type="entry name" value="Peptidase M41"/>
    <property type="match status" value="1"/>
</dbReference>
<keyword evidence="6 15" id="KW-0479">Metal-binding</keyword>
<feature type="active site" evidence="15">
    <location>
        <position position="457"/>
    </location>
</feature>
<evidence type="ECO:0000256" key="5">
    <source>
        <dbReference type="ARBA" id="ARBA00022692"/>
    </source>
</evidence>
<dbReference type="GO" id="GO:0004222">
    <property type="term" value="F:metalloendopeptidase activity"/>
    <property type="evidence" value="ECO:0007669"/>
    <property type="project" value="InterPro"/>
</dbReference>
<keyword evidence="7 15" id="KW-0547">Nucleotide-binding</keyword>
<evidence type="ECO:0000256" key="7">
    <source>
        <dbReference type="ARBA" id="ARBA00022741"/>
    </source>
</evidence>
<keyword evidence="14 15" id="KW-0472">Membrane</keyword>
<dbReference type="GO" id="GO:0006508">
    <property type="term" value="P:proteolysis"/>
    <property type="evidence" value="ECO:0007669"/>
    <property type="project" value="UniProtKB-KW"/>
</dbReference>
<sequence>MKNKTSRGLIIILVGVVIILGFVYLKLENFNDLATNLINFKNSHPTQIVSYDTFLRYLENGAIKKVDLYENAELAVFDAFDSLDQNLLNPVPLFSVDTLFSILNNDEFPHIGVKIPVRNSSLILTLRDYDIDFTAYPIVTFESIWPILSVLLIPVLLLVVYRLFFSEGSNYDFFGNIRKARAKIQLDADTGVLFSDVAGIDEAKQEFEEFVSFLKMPQLFTAVGANPPKGVMIVGPPGTGKTLLAKAIAGEAGVPFISISGSEFVEMFVGIGASRVRDLFETAERNSPCILFIDEIDAIGRQRGTGVGGTNDEREQTLNQILTEMDGFKPISGIIVIAATNRADVLDSALLRPGRFDRQITVYLPDIYGRIEILKVHSRNKNIDSKTSLKFIAQRTAGFSGADLANILNEAAILTARNNLETITIKQVYTAIERIIAGLEGVLLNDSRNKRLVAYHEVGHALAGTLLKNHDDVQKVTLIPRGRAQGLTWFTPDEQPLMTRGQLSSRLIGTLGGRAAEKVIFGKLEITSGASNDFFKVNSLARQMVTRFGMSSLTPMAMELPKPTIIFGRSIQTRPDCFLDMADKIDQQIIAMVEDGFEKACITLERNRLLLDQLATLLTQIETIDGKEFEQFVSSYTGLPQKPQLKIVKGHQPKSEIQEKELKTAT</sequence>
<feature type="binding site" evidence="15">
    <location>
        <position position="460"/>
    </location>
    <ligand>
        <name>Zn(2+)</name>
        <dbReference type="ChEBI" id="CHEBI:29105"/>
        <note>catalytic</note>
    </ligand>
</feature>
<accession>A0A1I9LVA2</accession>
<dbReference type="CDD" id="cd19501">
    <property type="entry name" value="RecA-like_FtsH"/>
    <property type="match status" value="1"/>
</dbReference>
<evidence type="ECO:0000256" key="14">
    <source>
        <dbReference type="ARBA" id="ARBA00023136"/>
    </source>
</evidence>
<organism evidence="18">
    <name type="scientific">Pleurocladia lacustris</name>
    <dbReference type="NCBI Taxonomy" id="246121"/>
    <lineage>
        <taxon>Eukaryota</taxon>
        <taxon>Sar</taxon>
        <taxon>Stramenopiles</taxon>
        <taxon>Ochrophyta</taxon>
        <taxon>PX clade</taxon>
        <taxon>Phaeophyceae</taxon>
        <taxon>Ectocarpales</taxon>
        <taxon>Chordariaceae</taxon>
        <taxon>Pleurocladia</taxon>
    </lineage>
</organism>
<keyword evidence="9 15" id="KW-0862">Zinc</keyword>
<dbReference type="HAMAP" id="MF_01458">
    <property type="entry name" value="FtsH"/>
    <property type="match status" value="1"/>
</dbReference>
<evidence type="ECO:0000313" key="18">
    <source>
        <dbReference type="EMBL" id="ANS57522.1"/>
    </source>
</evidence>
<evidence type="ECO:0000256" key="3">
    <source>
        <dbReference type="ARBA" id="ARBA00010550"/>
    </source>
</evidence>
<dbReference type="InterPro" id="IPR003959">
    <property type="entry name" value="ATPase_AAA_core"/>
</dbReference>
<comment type="similarity">
    <text evidence="16">Belongs to the AAA ATPase family.</text>
</comment>
<keyword evidence="10 15" id="KW-0067">ATP-binding</keyword>
<dbReference type="FunFam" id="1.20.58.760:FF:000001">
    <property type="entry name" value="ATP-dependent zinc metalloprotease FtsH"/>
    <property type="match status" value="1"/>
</dbReference>
<comment type="similarity">
    <text evidence="15">In the central section; belongs to the AAA ATPase family.</text>
</comment>
<evidence type="ECO:0000256" key="9">
    <source>
        <dbReference type="ARBA" id="ARBA00022833"/>
    </source>
</evidence>
<dbReference type="SMART" id="SM00382">
    <property type="entry name" value="AAA"/>
    <property type="match status" value="1"/>
</dbReference>
<keyword evidence="18" id="KW-0132">Cell division</keyword>
<feature type="binding site" evidence="15">
    <location>
        <position position="456"/>
    </location>
    <ligand>
        <name>Zn(2+)</name>
        <dbReference type="ChEBI" id="CHEBI:29105"/>
        <note>catalytic</note>
    </ligand>
</feature>
<dbReference type="PANTHER" id="PTHR23076:SF139">
    <property type="entry name" value="ATP-DEPENDENT ZINC METALLOPROTEASE FTSH 2, CHLOROPLASTIC"/>
    <property type="match status" value="1"/>
</dbReference>
<dbReference type="InterPro" id="IPR000642">
    <property type="entry name" value="Peptidase_M41"/>
</dbReference>
<evidence type="ECO:0000256" key="6">
    <source>
        <dbReference type="ARBA" id="ARBA00022723"/>
    </source>
</evidence>
<evidence type="ECO:0000256" key="15">
    <source>
        <dbReference type="HAMAP-Rule" id="MF_01458"/>
    </source>
</evidence>
<dbReference type="FunFam" id="1.10.8.60:FF:000001">
    <property type="entry name" value="ATP-dependent zinc metalloprotease FtsH"/>
    <property type="match status" value="1"/>
</dbReference>
<dbReference type="InterPro" id="IPR027417">
    <property type="entry name" value="P-loop_NTPase"/>
</dbReference>
<dbReference type="Pfam" id="PF01434">
    <property type="entry name" value="Peptidase_M41"/>
    <property type="match status" value="1"/>
</dbReference>
<dbReference type="InterPro" id="IPR037219">
    <property type="entry name" value="Peptidase_M41-like"/>
</dbReference>
<dbReference type="InterPro" id="IPR003593">
    <property type="entry name" value="AAA+_ATPase"/>
</dbReference>
<dbReference type="EC" id="3.4.24.-" evidence="15"/>
<evidence type="ECO:0000256" key="12">
    <source>
        <dbReference type="ARBA" id="ARBA00023049"/>
    </source>
</evidence>
<evidence type="ECO:0000256" key="1">
    <source>
        <dbReference type="ARBA" id="ARBA00004370"/>
    </source>
</evidence>
<protein>
    <recommendedName>
        <fullName evidence="15">ATP-dependent zinc metalloprotease FtsH</fullName>
        <ecNumber evidence="15">3.4.24.-</ecNumber>
    </recommendedName>
</protein>
<evidence type="ECO:0000256" key="4">
    <source>
        <dbReference type="ARBA" id="ARBA00022670"/>
    </source>
</evidence>
<keyword evidence="4 15" id="KW-0645">Protease</keyword>
<keyword evidence="8 15" id="KW-0378">Hydrolase</keyword>
<comment type="subunit">
    <text evidence="15">Homohexamer.</text>
</comment>
<dbReference type="GO" id="GO:0016887">
    <property type="term" value="F:ATP hydrolysis activity"/>
    <property type="evidence" value="ECO:0007669"/>
    <property type="project" value="UniProtKB-UniRule"/>
</dbReference>
<dbReference type="AlphaFoldDB" id="A0A1I9LVA2"/>
<dbReference type="GO" id="GO:0009535">
    <property type="term" value="C:chloroplast thylakoid membrane"/>
    <property type="evidence" value="ECO:0007669"/>
    <property type="project" value="UniProtKB-SubCell"/>
</dbReference>
<dbReference type="PANTHER" id="PTHR23076">
    <property type="entry name" value="METALLOPROTEASE M41 FTSH"/>
    <property type="match status" value="1"/>
</dbReference>
<evidence type="ECO:0000256" key="2">
    <source>
        <dbReference type="ARBA" id="ARBA00010044"/>
    </source>
</evidence>
<keyword evidence="13 15" id="KW-0793">Thylakoid</keyword>
<reference evidence="18" key="1">
    <citation type="submission" date="2015-11" db="EMBL/GenBank/DDBJ databases">
        <title>Complete mitochondrial and plastid genomes of the freshwater brown alga Pleurocladia lacustris A. Braun and its phylogenetic placement in the Phaeophyceae.</title>
        <authorList>
            <person name="Wang X."/>
            <person name="Wehr J.D."/>
            <person name="Karol K.G."/>
        </authorList>
    </citation>
    <scope>NUCLEOTIDE SEQUENCE</scope>
    <source>
        <strain evidence="18">Sa2</strain>
        <strain evidence="19">SAG 25.93</strain>
    </source>
</reference>
<feature type="domain" description="AAA+ ATPase" evidence="17">
    <location>
        <begin position="227"/>
        <end position="366"/>
    </location>
</feature>
<keyword evidence="18" id="KW-0131">Cell cycle</keyword>
<name>A0A1I9LVA2_9PHAE</name>
<comment type="cofactor">
    <cofactor evidence="15">
        <name>Zn(2+)</name>
        <dbReference type="ChEBI" id="CHEBI:29105"/>
    </cofactor>
    <text evidence="15">Binds 1 zinc ion per subunit.</text>
</comment>
<comment type="similarity">
    <text evidence="2 15">In the C-terminal section; belongs to the peptidase M41 family.</text>
</comment>
<evidence type="ECO:0000256" key="11">
    <source>
        <dbReference type="ARBA" id="ARBA00022989"/>
    </source>
</evidence>
<comment type="function">
    <text evidence="15">Acts as a processive, ATP-dependent zinc metallopeptidase.</text>
</comment>
<keyword evidence="18" id="KW-0934">Plastid</keyword>
<gene>
    <name evidence="15" type="primary">ftsH</name>
</gene>
<dbReference type="GO" id="GO:0010304">
    <property type="term" value="P:PSII associated light-harvesting complex II catabolic process"/>
    <property type="evidence" value="ECO:0007669"/>
    <property type="project" value="UniProtKB-ARBA"/>
</dbReference>
<dbReference type="InterPro" id="IPR005936">
    <property type="entry name" value="FtsH"/>
</dbReference>
<dbReference type="InterPro" id="IPR011546">
    <property type="entry name" value="Pept_M41_FtsH_extracell"/>
</dbReference>
<dbReference type="InterPro" id="IPR041569">
    <property type="entry name" value="AAA_lid_3"/>
</dbReference>
<comment type="subcellular location">
    <subcellularLocation>
        <location evidence="1">Membrane</location>
    </subcellularLocation>
    <subcellularLocation>
        <location evidence="15">Plastid</location>
        <location evidence="15">Chloroplast thylakoid membrane</location>
        <topology evidence="15">Multi-pass membrane protein</topology>
        <orientation evidence="15">Stromal side</orientation>
    </subcellularLocation>
</comment>
<dbReference type="Pfam" id="PF06480">
    <property type="entry name" value="FtsH_ext"/>
    <property type="match status" value="1"/>
</dbReference>
<comment type="similarity">
    <text evidence="3">In the N-terminal section; belongs to the AAA ATPase family.</text>
</comment>
<dbReference type="NCBIfam" id="TIGR01241">
    <property type="entry name" value="FtsH_fam"/>
    <property type="match status" value="1"/>
</dbReference>
<evidence type="ECO:0000256" key="10">
    <source>
        <dbReference type="ARBA" id="ARBA00022840"/>
    </source>
</evidence>
<dbReference type="PROSITE" id="PS00674">
    <property type="entry name" value="AAA"/>
    <property type="match status" value="1"/>
</dbReference>
<keyword evidence="11 15" id="KW-1133">Transmembrane helix</keyword>
<dbReference type="RefSeq" id="YP_009327065.1">
    <property type="nucleotide sequence ID" value="NC_032045.1"/>
</dbReference>
<evidence type="ECO:0000259" key="17">
    <source>
        <dbReference type="SMART" id="SM00382"/>
    </source>
</evidence>
<dbReference type="Pfam" id="PF00004">
    <property type="entry name" value="AAA"/>
    <property type="match status" value="1"/>
</dbReference>
<evidence type="ECO:0000256" key="13">
    <source>
        <dbReference type="ARBA" id="ARBA00023078"/>
    </source>
</evidence>
<dbReference type="FunFam" id="3.40.50.300:FF:000001">
    <property type="entry name" value="ATP-dependent zinc metalloprotease FtsH"/>
    <property type="match status" value="1"/>
</dbReference>
<dbReference type="GO" id="GO:0004176">
    <property type="term" value="F:ATP-dependent peptidase activity"/>
    <property type="evidence" value="ECO:0007669"/>
    <property type="project" value="InterPro"/>
</dbReference>